<evidence type="ECO:0000256" key="6">
    <source>
        <dbReference type="ARBA" id="ARBA00022695"/>
    </source>
</evidence>
<name>A0A378JD81_9GAMM</name>
<reference evidence="13 15" key="1">
    <citation type="submission" date="2015-11" db="EMBL/GenBank/DDBJ databases">
        <title>Genomic analysis of 38 Legionella species identifies large and diverse effector repertoires.</title>
        <authorList>
            <person name="Burstein D."/>
            <person name="Amaro F."/>
            <person name="Zusman T."/>
            <person name="Lifshitz Z."/>
            <person name="Cohen O."/>
            <person name="Gilbert J.A."/>
            <person name="Pupko T."/>
            <person name="Shuman H.A."/>
            <person name="Segal G."/>
        </authorList>
    </citation>
    <scope>NUCLEOTIDE SEQUENCE [LARGE SCALE GENOMIC DNA]</scope>
    <source>
        <strain evidence="13 15">Lyon 8420412</strain>
    </source>
</reference>
<dbReference type="NCBIfam" id="TIGR00125">
    <property type="entry name" value="cyt_tran_rel"/>
    <property type="match status" value="1"/>
</dbReference>
<dbReference type="UniPathway" id="UPA00253">
    <property type="reaction ID" value="UER00332"/>
</dbReference>
<evidence type="ECO:0000313" key="13">
    <source>
        <dbReference type="EMBL" id="KTD06621.1"/>
    </source>
</evidence>
<keyword evidence="8 11" id="KW-0067">ATP-binding</keyword>
<dbReference type="CDD" id="cd02165">
    <property type="entry name" value="NMNAT"/>
    <property type="match status" value="1"/>
</dbReference>
<dbReference type="InterPro" id="IPR004821">
    <property type="entry name" value="Cyt_trans-like"/>
</dbReference>
<dbReference type="GO" id="GO:0004515">
    <property type="term" value="F:nicotinate-nucleotide adenylyltransferase activity"/>
    <property type="evidence" value="ECO:0007669"/>
    <property type="project" value="UniProtKB-UniRule"/>
</dbReference>
<proteinExistence type="inferred from homology"/>
<dbReference type="GO" id="GO:0005524">
    <property type="term" value="F:ATP binding"/>
    <property type="evidence" value="ECO:0007669"/>
    <property type="project" value="UniProtKB-KW"/>
</dbReference>
<dbReference type="EMBL" id="UGOB01000001">
    <property type="protein sequence ID" value="STX45585.1"/>
    <property type="molecule type" value="Genomic_DNA"/>
</dbReference>
<feature type="domain" description="Cytidyltransferase-like" evidence="12">
    <location>
        <begin position="6"/>
        <end position="185"/>
    </location>
</feature>
<dbReference type="STRING" id="45066.Lgra_2564"/>
<dbReference type="GO" id="GO:0009435">
    <property type="term" value="P:NAD+ biosynthetic process"/>
    <property type="evidence" value="ECO:0007669"/>
    <property type="project" value="UniProtKB-UniRule"/>
</dbReference>
<evidence type="ECO:0000256" key="7">
    <source>
        <dbReference type="ARBA" id="ARBA00022741"/>
    </source>
</evidence>
<dbReference type="HAMAP" id="MF_00244">
    <property type="entry name" value="NaMN_adenylyltr"/>
    <property type="match status" value="1"/>
</dbReference>
<dbReference type="OrthoDB" id="5295945at2"/>
<evidence type="ECO:0000256" key="8">
    <source>
        <dbReference type="ARBA" id="ARBA00022840"/>
    </source>
</evidence>
<dbReference type="EMBL" id="LNYE01000028">
    <property type="protein sequence ID" value="KTD06621.1"/>
    <property type="molecule type" value="Genomic_DNA"/>
</dbReference>
<evidence type="ECO:0000256" key="2">
    <source>
        <dbReference type="ARBA" id="ARBA00005019"/>
    </source>
</evidence>
<dbReference type="PANTHER" id="PTHR39321:SF3">
    <property type="entry name" value="PHOSPHOPANTETHEINE ADENYLYLTRANSFERASE"/>
    <property type="match status" value="1"/>
</dbReference>
<dbReference type="SUPFAM" id="SSF52374">
    <property type="entry name" value="Nucleotidylyl transferase"/>
    <property type="match status" value="1"/>
</dbReference>
<evidence type="ECO:0000313" key="16">
    <source>
        <dbReference type="Proteomes" id="UP000254476"/>
    </source>
</evidence>
<keyword evidence="4 11" id="KW-0662">Pyridine nucleotide biosynthesis</keyword>
<comment type="similarity">
    <text evidence="3 11">Belongs to the NadD family.</text>
</comment>
<evidence type="ECO:0000256" key="10">
    <source>
        <dbReference type="ARBA" id="ARBA00048721"/>
    </source>
</evidence>
<evidence type="ECO:0000313" key="15">
    <source>
        <dbReference type="Proteomes" id="UP000054691"/>
    </source>
</evidence>
<dbReference type="RefSeq" id="WP_058499684.1">
    <property type="nucleotide sequence ID" value="NZ_CAAAHW010000020.1"/>
</dbReference>
<evidence type="ECO:0000256" key="11">
    <source>
        <dbReference type="HAMAP-Rule" id="MF_00244"/>
    </source>
</evidence>
<accession>A0A378JD81</accession>
<keyword evidence="6 11" id="KW-0548">Nucleotidyltransferase</keyword>
<dbReference type="EC" id="2.7.7.18" evidence="11"/>
<evidence type="ECO:0000313" key="14">
    <source>
        <dbReference type="EMBL" id="STX45585.1"/>
    </source>
</evidence>
<keyword evidence="7 11" id="KW-0547">Nucleotide-binding</keyword>
<evidence type="ECO:0000256" key="3">
    <source>
        <dbReference type="ARBA" id="ARBA00009014"/>
    </source>
</evidence>
<dbReference type="InterPro" id="IPR005248">
    <property type="entry name" value="NadD/NMNAT"/>
</dbReference>
<evidence type="ECO:0000256" key="5">
    <source>
        <dbReference type="ARBA" id="ARBA00022679"/>
    </source>
</evidence>
<protein>
    <recommendedName>
        <fullName evidence="11">Probable nicotinate-nucleotide adenylyltransferase</fullName>
        <ecNumber evidence="11">2.7.7.18</ecNumber>
    </recommendedName>
    <alternativeName>
        <fullName evidence="11">Deamido-NAD(+) diphosphorylase</fullName>
    </alternativeName>
    <alternativeName>
        <fullName evidence="11">Deamido-NAD(+) pyrophosphorylase</fullName>
    </alternativeName>
    <alternativeName>
        <fullName evidence="11">Nicotinate mononucleotide adenylyltransferase</fullName>
        <shortName evidence="11">NaMN adenylyltransferase</shortName>
    </alternativeName>
</protein>
<dbReference type="Proteomes" id="UP000254476">
    <property type="component" value="Unassembled WGS sequence"/>
</dbReference>
<gene>
    <name evidence="11 14" type="primary">nadD</name>
    <name evidence="13" type="ORF">Lgra_2564</name>
    <name evidence="14" type="ORF">NCTC12388_02326</name>
</gene>
<dbReference type="PANTHER" id="PTHR39321">
    <property type="entry name" value="NICOTINATE-NUCLEOTIDE ADENYLYLTRANSFERASE-RELATED"/>
    <property type="match status" value="1"/>
</dbReference>
<sequence>MYSIAIFGGAFDPIHNGHLQTSLTLQEHFKFDAYIFLPCKTPTIKPATVATSKQRIEMIRRAIKNRNQNFKLDLREIERTTPSYMVETLESFRAEYPSASITLIIGYDAFLSLFKWHQWQKIITLAHLIVINRSEFAKQAIPEVMQQFLKKHQNENKTELLDTQSGCVFLFNAGNYEISSTSLRAEIKKGADVRKKLPYSVYKYIKHLGLYQ</sequence>
<keyword evidence="15" id="KW-1185">Reference proteome</keyword>
<comment type="function">
    <text evidence="1 11">Catalyzes the reversible adenylation of nicotinate mononucleotide (NaMN) to nicotinic acid adenine dinucleotide (NaAD).</text>
</comment>
<comment type="catalytic activity">
    <reaction evidence="10 11">
        <text>nicotinate beta-D-ribonucleotide + ATP + H(+) = deamido-NAD(+) + diphosphate</text>
        <dbReference type="Rhea" id="RHEA:22860"/>
        <dbReference type="ChEBI" id="CHEBI:15378"/>
        <dbReference type="ChEBI" id="CHEBI:30616"/>
        <dbReference type="ChEBI" id="CHEBI:33019"/>
        <dbReference type="ChEBI" id="CHEBI:57502"/>
        <dbReference type="ChEBI" id="CHEBI:58437"/>
        <dbReference type="EC" id="2.7.7.18"/>
    </reaction>
</comment>
<evidence type="ECO:0000256" key="9">
    <source>
        <dbReference type="ARBA" id="ARBA00023027"/>
    </source>
</evidence>
<dbReference type="AlphaFoldDB" id="A0A378JD81"/>
<reference evidence="14 16" key="2">
    <citation type="submission" date="2018-06" db="EMBL/GenBank/DDBJ databases">
        <authorList>
            <consortium name="Pathogen Informatics"/>
            <person name="Doyle S."/>
        </authorList>
    </citation>
    <scope>NUCLEOTIDE SEQUENCE [LARGE SCALE GENOMIC DNA]</scope>
    <source>
        <strain evidence="14 16">NCTC12388</strain>
    </source>
</reference>
<dbReference type="InterPro" id="IPR014729">
    <property type="entry name" value="Rossmann-like_a/b/a_fold"/>
</dbReference>
<organism evidence="14 16">
    <name type="scientific">Legionella gratiana</name>
    <dbReference type="NCBI Taxonomy" id="45066"/>
    <lineage>
        <taxon>Bacteria</taxon>
        <taxon>Pseudomonadati</taxon>
        <taxon>Pseudomonadota</taxon>
        <taxon>Gammaproteobacteria</taxon>
        <taxon>Legionellales</taxon>
        <taxon>Legionellaceae</taxon>
        <taxon>Legionella</taxon>
    </lineage>
</organism>
<evidence type="ECO:0000256" key="4">
    <source>
        <dbReference type="ARBA" id="ARBA00022642"/>
    </source>
</evidence>
<dbReference type="Gene3D" id="3.40.50.620">
    <property type="entry name" value="HUPs"/>
    <property type="match status" value="1"/>
</dbReference>
<evidence type="ECO:0000259" key="12">
    <source>
        <dbReference type="Pfam" id="PF01467"/>
    </source>
</evidence>
<dbReference type="Pfam" id="PF01467">
    <property type="entry name" value="CTP_transf_like"/>
    <property type="match status" value="1"/>
</dbReference>
<dbReference type="NCBIfam" id="NF000839">
    <property type="entry name" value="PRK00071.1-1"/>
    <property type="match status" value="1"/>
</dbReference>
<dbReference type="Proteomes" id="UP000054691">
    <property type="component" value="Unassembled WGS sequence"/>
</dbReference>
<evidence type="ECO:0000256" key="1">
    <source>
        <dbReference type="ARBA" id="ARBA00002324"/>
    </source>
</evidence>
<keyword evidence="5 11" id="KW-0808">Transferase</keyword>
<dbReference type="NCBIfam" id="TIGR00482">
    <property type="entry name" value="nicotinate (nicotinamide) nucleotide adenylyltransferase"/>
    <property type="match status" value="1"/>
</dbReference>
<comment type="pathway">
    <text evidence="2 11">Cofactor biosynthesis; NAD(+) biosynthesis; deamido-NAD(+) from nicotinate D-ribonucleotide: step 1/1.</text>
</comment>
<keyword evidence="9 11" id="KW-0520">NAD</keyword>